<keyword evidence="2" id="KW-0808">Transferase</keyword>
<reference evidence="4 5" key="1">
    <citation type="journal article" date="2016" name="Nat. Commun.">
        <title>Thousands of microbial genomes shed light on interconnected biogeochemical processes in an aquifer system.</title>
        <authorList>
            <person name="Anantharaman K."/>
            <person name="Brown C.T."/>
            <person name="Hug L.A."/>
            <person name="Sharon I."/>
            <person name="Castelle C.J."/>
            <person name="Probst A.J."/>
            <person name="Thomas B.C."/>
            <person name="Singh A."/>
            <person name="Wilkins M.J."/>
            <person name="Karaoz U."/>
            <person name="Brodie E.L."/>
            <person name="Williams K.H."/>
            <person name="Hubbard S.S."/>
            <person name="Banfield J.F."/>
        </authorList>
    </citation>
    <scope>NUCLEOTIDE SEQUENCE [LARGE SCALE GENOMIC DNA]</scope>
</reference>
<dbReference type="GO" id="GO:0016757">
    <property type="term" value="F:glycosyltransferase activity"/>
    <property type="evidence" value="ECO:0007669"/>
    <property type="project" value="UniProtKB-KW"/>
</dbReference>
<evidence type="ECO:0000313" key="4">
    <source>
        <dbReference type="EMBL" id="OHA01153.1"/>
    </source>
</evidence>
<dbReference type="Pfam" id="PF04041">
    <property type="entry name" value="Glyco_hydro_130"/>
    <property type="match status" value="1"/>
</dbReference>
<dbReference type="Gene3D" id="2.115.10.20">
    <property type="entry name" value="Glycosyl hydrolase domain, family 43"/>
    <property type="match status" value="2"/>
</dbReference>
<dbReference type="SUPFAM" id="SSF75005">
    <property type="entry name" value="Arabinanase/levansucrase/invertase"/>
    <property type="match status" value="1"/>
</dbReference>
<dbReference type="EMBL" id="MHQJ01000023">
    <property type="protein sequence ID" value="OHA01153.1"/>
    <property type="molecule type" value="Genomic_DNA"/>
</dbReference>
<dbReference type="InterPro" id="IPR023296">
    <property type="entry name" value="Glyco_hydro_beta-prop_sf"/>
</dbReference>
<accession>A0A1G2KP47</accession>
<sequence length="626" mass="69541">MKTSQKKKESKTKEPLAVGRFGAKVCLLYRQSENKIQKLFLVPQNGAKFAGRARAIILRYPNHKSENIARCRDFRFFSDRDKIILTYIFDGASASSLRYAVVTGKNIWVVRGTIKNVATPGILVPGATAHAGSAAYFGNDKIRLATSKNLKHWKVIDLPQTPAWHFYNGALFSILGALKTKEGIALFYGADMKADLVTDVSLANQKVGERRFVKVGASLFSEHNPAEFLWQTDLPLIEVSLSETEDASFLGIVPSPRSNKMLRFYFASRGQIKSFELAADVLADHRGRKPAALKKSPENPILRPTSYSWESEGAFNPTALHLGGKVHLLYRAVGAHGSHIGYASSRDGQTIDERLAHPAYSPGEPFESPGGETADFSESLFHSGGSWGGCEDPKLTQIDDQIYMSYVAHAGYWPTRTALTSISTDNFLKRIWHWAKPMLMSAPNVGSKSVVLLPERIGGQYVIFHRVWPNIAVDTVPELVFGEGKRWLQTKFIIPPRHSYWDSQKLSMGAAPIKTKKGWLAIYNAVDRLDSSRYKIGAMLLCQDAPWSLIARTRKPILSPDEWYENDGKPGIAYPGGAVELDGVLHVYYGGADKVSCVATIETEELIWHILRDREPHLTIQPVALA</sequence>
<gene>
    <name evidence="4" type="ORF">A3C11_03320</name>
</gene>
<dbReference type="CDD" id="cd18614">
    <property type="entry name" value="GH130"/>
    <property type="match status" value="1"/>
</dbReference>
<comment type="similarity">
    <text evidence="3">Belongs to the glycosyl hydrolase 130 family.</text>
</comment>
<name>A0A1G2KP47_9BACT</name>
<dbReference type="PANTHER" id="PTHR34106:SF5">
    <property type="entry name" value="GLYCOSIDASE"/>
    <property type="match status" value="1"/>
</dbReference>
<dbReference type="STRING" id="1802271.A3C11_03320"/>
<dbReference type="PANTHER" id="PTHR34106">
    <property type="entry name" value="GLYCOSIDASE"/>
    <property type="match status" value="1"/>
</dbReference>
<dbReference type="AlphaFoldDB" id="A0A1G2KP47"/>
<evidence type="ECO:0008006" key="6">
    <source>
        <dbReference type="Google" id="ProtNLM"/>
    </source>
</evidence>
<dbReference type="Proteomes" id="UP000177362">
    <property type="component" value="Unassembled WGS sequence"/>
</dbReference>
<evidence type="ECO:0000313" key="5">
    <source>
        <dbReference type="Proteomes" id="UP000177362"/>
    </source>
</evidence>
<dbReference type="InterPro" id="IPR007184">
    <property type="entry name" value="Mannoside_phosphorylase"/>
</dbReference>
<comment type="caution">
    <text evidence="4">The sequence shown here is derived from an EMBL/GenBank/DDBJ whole genome shotgun (WGS) entry which is preliminary data.</text>
</comment>
<protein>
    <recommendedName>
        <fullName evidence="6">Glycosidase</fullName>
    </recommendedName>
</protein>
<proteinExistence type="inferred from homology"/>
<evidence type="ECO:0000256" key="1">
    <source>
        <dbReference type="ARBA" id="ARBA00022676"/>
    </source>
</evidence>
<keyword evidence="1" id="KW-0328">Glycosyltransferase</keyword>
<organism evidence="4 5">
    <name type="scientific">Candidatus Sungbacteria bacterium RIFCSPHIGHO2_02_FULL_49_12</name>
    <dbReference type="NCBI Taxonomy" id="1802271"/>
    <lineage>
        <taxon>Bacteria</taxon>
        <taxon>Candidatus Sungiibacteriota</taxon>
    </lineage>
</organism>
<evidence type="ECO:0000256" key="2">
    <source>
        <dbReference type="ARBA" id="ARBA00022679"/>
    </source>
</evidence>
<evidence type="ECO:0000256" key="3">
    <source>
        <dbReference type="ARBA" id="ARBA00024356"/>
    </source>
</evidence>